<evidence type="ECO:0000313" key="2">
    <source>
        <dbReference type="EMBL" id="CAE0659211.1"/>
    </source>
</evidence>
<accession>A0A6V3L3I3</accession>
<feature type="compositionally biased region" description="Basic and acidic residues" evidence="1">
    <location>
        <begin position="11"/>
        <end position="46"/>
    </location>
</feature>
<dbReference type="AlphaFoldDB" id="A0A6V3L3I3"/>
<organism evidence="3">
    <name type="scientific">Lotharella globosa</name>
    <dbReference type="NCBI Taxonomy" id="91324"/>
    <lineage>
        <taxon>Eukaryota</taxon>
        <taxon>Sar</taxon>
        <taxon>Rhizaria</taxon>
        <taxon>Cercozoa</taxon>
        <taxon>Chlorarachniophyceae</taxon>
        <taxon>Lotharella</taxon>
    </lineage>
</organism>
<reference evidence="3" key="1">
    <citation type="submission" date="2021-01" db="EMBL/GenBank/DDBJ databases">
        <authorList>
            <person name="Corre E."/>
            <person name="Pelletier E."/>
            <person name="Niang G."/>
            <person name="Scheremetjew M."/>
            <person name="Finn R."/>
            <person name="Kale V."/>
            <person name="Holt S."/>
            <person name="Cochrane G."/>
            <person name="Meng A."/>
            <person name="Brown T."/>
            <person name="Cohen L."/>
        </authorList>
    </citation>
    <scope>NUCLEOTIDE SEQUENCE</scope>
    <source>
        <strain evidence="3">CCCM811</strain>
    </source>
</reference>
<feature type="compositionally biased region" description="Polar residues" evidence="1">
    <location>
        <begin position="91"/>
        <end position="102"/>
    </location>
</feature>
<feature type="region of interest" description="Disordered" evidence="1">
    <location>
        <begin position="1"/>
        <end position="107"/>
    </location>
</feature>
<protein>
    <submittedName>
        <fullName evidence="3">Uncharacterized protein</fullName>
    </submittedName>
</protein>
<dbReference type="EMBL" id="HBIV01014747">
    <property type="protein sequence ID" value="CAE0659216.1"/>
    <property type="molecule type" value="Transcribed_RNA"/>
</dbReference>
<evidence type="ECO:0000256" key="1">
    <source>
        <dbReference type="SAM" id="MobiDB-lite"/>
    </source>
</evidence>
<evidence type="ECO:0000313" key="3">
    <source>
        <dbReference type="EMBL" id="CAE0659214.1"/>
    </source>
</evidence>
<proteinExistence type="predicted"/>
<gene>
    <name evidence="2" type="ORF">LGLO00237_LOCUS10786</name>
    <name evidence="3" type="ORF">LGLO00237_LOCUS10789</name>
    <name evidence="4" type="ORF">LGLO00237_LOCUS10791</name>
</gene>
<evidence type="ECO:0000313" key="4">
    <source>
        <dbReference type="EMBL" id="CAE0659216.1"/>
    </source>
</evidence>
<name>A0A6V3L3I3_9EUKA</name>
<dbReference type="EMBL" id="HBIV01014741">
    <property type="protein sequence ID" value="CAE0659211.1"/>
    <property type="molecule type" value="Transcribed_RNA"/>
</dbReference>
<sequence length="196" mass="22071">MGGAGWAHSALSHDEILRASKAETRSNRDKAEKRVRGAMERLQDSGRRRRRHRSTDLDGLGNVAGQGETSGPMSSALLIQRIQDRKEQESRAASYNSNTSNPGRDGTAYTVRGGDFGRSRANGNVDRMYLQLRQFLRCYPQGVKTQKLIERFGHSIESKADQKLFKKTLRDLAECSNGTWIMKKTKQLKVSEMPQE</sequence>
<dbReference type="EMBL" id="HBIV01014744">
    <property type="protein sequence ID" value="CAE0659214.1"/>
    <property type="molecule type" value="Transcribed_RNA"/>
</dbReference>